<evidence type="ECO:0000313" key="3">
    <source>
        <dbReference type="Proteomes" id="UP000656881"/>
    </source>
</evidence>
<name>A0ABQ2LP05_9ACTN</name>
<reference evidence="3" key="1">
    <citation type="journal article" date="2019" name="Int. J. Syst. Evol. Microbiol.">
        <title>The Global Catalogue of Microorganisms (GCM) 10K type strain sequencing project: providing services to taxonomists for standard genome sequencing and annotation.</title>
        <authorList>
            <consortium name="The Broad Institute Genomics Platform"/>
            <consortium name="The Broad Institute Genome Sequencing Center for Infectious Disease"/>
            <person name="Wu L."/>
            <person name="Ma J."/>
        </authorList>
    </citation>
    <scope>NUCLEOTIDE SEQUENCE [LARGE SCALE GENOMIC DNA]</scope>
    <source>
        <strain evidence="3">CGMCC 4.7349</strain>
    </source>
</reference>
<organism evidence="2 3">
    <name type="scientific">Streptomyces lasiicapitis</name>
    <dbReference type="NCBI Taxonomy" id="1923961"/>
    <lineage>
        <taxon>Bacteria</taxon>
        <taxon>Bacillati</taxon>
        <taxon>Actinomycetota</taxon>
        <taxon>Actinomycetes</taxon>
        <taxon>Kitasatosporales</taxon>
        <taxon>Streptomycetaceae</taxon>
        <taxon>Streptomyces</taxon>
    </lineage>
</organism>
<keyword evidence="1" id="KW-0472">Membrane</keyword>
<gene>
    <name evidence="2" type="ORF">GCM10012286_21030</name>
</gene>
<evidence type="ECO:0000313" key="2">
    <source>
        <dbReference type="EMBL" id="GGO41346.1"/>
    </source>
</evidence>
<keyword evidence="1" id="KW-0812">Transmembrane</keyword>
<dbReference type="Proteomes" id="UP000656881">
    <property type="component" value="Unassembled WGS sequence"/>
</dbReference>
<evidence type="ECO:0000256" key="1">
    <source>
        <dbReference type="SAM" id="Phobius"/>
    </source>
</evidence>
<sequence>MTRHPAARDFVRRFLALDVLLGTAVVGLAFAALAEGVLDGPTWLLVVGLTTTALALLCLGAVAERGQGGGVASGLRSGGPRAYAPAVVHSVRAVQRETGRLVLDAQAADSVFAFDLTVVPEGRRPFRVEVRHPLDVQGLLHRGRAVVEYDPRQPWRVVVPNHPPGEWVARAARLDAESAHTAEGPPTGVPPGAQVLVTGVVVAVGLVGVLHLAG</sequence>
<comment type="caution">
    <text evidence="2">The sequence shown here is derived from an EMBL/GenBank/DDBJ whole genome shotgun (WGS) entry which is preliminary data.</text>
</comment>
<dbReference type="EMBL" id="BMNG01000004">
    <property type="protein sequence ID" value="GGO41346.1"/>
    <property type="molecule type" value="Genomic_DNA"/>
</dbReference>
<evidence type="ECO:0008006" key="4">
    <source>
        <dbReference type="Google" id="ProtNLM"/>
    </source>
</evidence>
<dbReference type="RefSeq" id="WP_189173715.1">
    <property type="nucleotide sequence ID" value="NZ_BMNG01000004.1"/>
</dbReference>
<protein>
    <recommendedName>
        <fullName evidence="4">PH domain-containing protein</fullName>
    </recommendedName>
</protein>
<accession>A0ABQ2LP05</accession>
<keyword evidence="3" id="KW-1185">Reference proteome</keyword>
<proteinExistence type="predicted"/>
<keyword evidence="1" id="KW-1133">Transmembrane helix</keyword>
<feature type="transmembrane region" description="Helical" evidence="1">
    <location>
        <begin position="41"/>
        <end position="63"/>
    </location>
</feature>